<dbReference type="SUPFAM" id="SSF64005">
    <property type="entry name" value="Undecaprenyl diphosphate synthase"/>
    <property type="match status" value="1"/>
</dbReference>
<keyword evidence="11 13" id="KW-0472">Membrane</keyword>
<comment type="cofactor">
    <cofactor evidence="1">
        <name>Mg(2+)</name>
        <dbReference type="ChEBI" id="CHEBI:18420"/>
    </cofactor>
</comment>
<dbReference type="GO" id="GO:0005789">
    <property type="term" value="C:endoplasmic reticulum membrane"/>
    <property type="evidence" value="ECO:0007669"/>
    <property type="project" value="UniProtKB-SubCell"/>
</dbReference>
<dbReference type="PANTHER" id="PTHR21528:SF0">
    <property type="entry name" value="DEHYDRODOLICHYL DIPHOSPHATE SYNTHASE COMPLEX SUBUNIT NUS1"/>
    <property type="match status" value="1"/>
</dbReference>
<keyword evidence="7 13" id="KW-0812">Transmembrane</keyword>
<dbReference type="GO" id="GO:0045547">
    <property type="term" value="F:ditrans,polycis-polyprenyl diphosphate synthase [(2E,6E)-farnesyl diphosphate specific] activity"/>
    <property type="evidence" value="ECO:0007669"/>
    <property type="project" value="UniProtKB-EC"/>
</dbReference>
<dbReference type="InterPro" id="IPR038887">
    <property type="entry name" value="Nus1/NgBR"/>
</dbReference>
<reference evidence="14 15" key="1">
    <citation type="journal article" date="2023" name="Sci. Data">
        <title>Genome assembly of the Korean intertidal mud-creeper Batillaria attramentaria.</title>
        <authorList>
            <person name="Patra A.K."/>
            <person name="Ho P.T."/>
            <person name="Jun S."/>
            <person name="Lee S.J."/>
            <person name="Kim Y."/>
            <person name="Won Y.J."/>
        </authorList>
    </citation>
    <scope>NUCLEOTIDE SEQUENCE [LARGE SCALE GENOMIC DNA]</scope>
    <source>
        <strain evidence="14">Wonlab-2016</strain>
    </source>
</reference>
<evidence type="ECO:0000256" key="9">
    <source>
        <dbReference type="ARBA" id="ARBA00022842"/>
    </source>
</evidence>
<evidence type="ECO:0000256" key="10">
    <source>
        <dbReference type="ARBA" id="ARBA00022989"/>
    </source>
</evidence>
<dbReference type="PANTHER" id="PTHR21528">
    <property type="entry name" value="DEHYDRODOLICHYL DIPHOSPHATE SYNTHASE COMPLEX SUBUNIT NUS1"/>
    <property type="match status" value="1"/>
</dbReference>
<evidence type="ECO:0000313" key="14">
    <source>
        <dbReference type="EMBL" id="KAK7500108.1"/>
    </source>
</evidence>
<evidence type="ECO:0000256" key="8">
    <source>
        <dbReference type="ARBA" id="ARBA00022824"/>
    </source>
</evidence>
<evidence type="ECO:0000256" key="13">
    <source>
        <dbReference type="SAM" id="Phobius"/>
    </source>
</evidence>
<evidence type="ECO:0000256" key="2">
    <source>
        <dbReference type="ARBA" id="ARBA00004586"/>
    </source>
</evidence>
<dbReference type="Proteomes" id="UP001519460">
    <property type="component" value="Unassembled WGS sequence"/>
</dbReference>
<gene>
    <name evidence="14" type="ORF">BaRGS_00008655</name>
</gene>
<organism evidence="14 15">
    <name type="scientific">Batillaria attramentaria</name>
    <dbReference type="NCBI Taxonomy" id="370345"/>
    <lineage>
        <taxon>Eukaryota</taxon>
        <taxon>Metazoa</taxon>
        <taxon>Spiralia</taxon>
        <taxon>Lophotrochozoa</taxon>
        <taxon>Mollusca</taxon>
        <taxon>Gastropoda</taxon>
        <taxon>Caenogastropoda</taxon>
        <taxon>Sorbeoconcha</taxon>
        <taxon>Cerithioidea</taxon>
        <taxon>Batillariidae</taxon>
        <taxon>Batillaria</taxon>
    </lineage>
</organism>
<protein>
    <recommendedName>
        <fullName evidence="5">ditrans,polycis-polyprenyl diphosphate synthase [(2E,6E)-farnesyldiphosphate specific]</fullName>
        <ecNumber evidence="5">2.5.1.87</ecNumber>
    </recommendedName>
</protein>
<keyword evidence="6" id="KW-0808">Transferase</keyword>
<dbReference type="InterPro" id="IPR036424">
    <property type="entry name" value="UPP_synth-like_sf"/>
</dbReference>
<evidence type="ECO:0000256" key="3">
    <source>
        <dbReference type="ARBA" id="ARBA00004922"/>
    </source>
</evidence>
<accession>A0ABD0LKZ9</accession>
<sequence length="223" mass="25168">MLRVLILRLVHYLIAIGEYALGFLRYVPQYDFIFAKKHVAAKVEADAKRLRKLPLHVGLVVVEKEFSYKDLANLIVWSVTMGISYVSIYDMNGEIKRNSQQLQRHVEQSKANMIYDKQTSHEIHIYSHSPQHTEICGVGKGVKKASVHLLSAEDGCQSLVQVARMLSRQVAGQQTLAQDISPTTVGALVHDMHQFPDPDLCLKFGPTNSLAGYLPWQTRLTEI</sequence>
<evidence type="ECO:0000256" key="6">
    <source>
        <dbReference type="ARBA" id="ARBA00022679"/>
    </source>
</evidence>
<evidence type="ECO:0000256" key="1">
    <source>
        <dbReference type="ARBA" id="ARBA00001946"/>
    </source>
</evidence>
<proteinExistence type="inferred from homology"/>
<dbReference type="EMBL" id="JACVVK020000039">
    <property type="protein sequence ID" value="KAK7500108.1"/>
    <property type="molecule type" value="Genomic_DNA"/>
</dbReference>
<keyword evidence="15" id="KW-1185">Reference proteome</keyword>
<comment type="catalytic activity">
    <reaction evidence="12">
        <text>n isopentenyl diphosphate + (2E,6E)-farnesyl diphosphate = a di-trans,poly-cis-polyprenyl diphosphate + n diphosphate</text>
        <dbReference type="Rhea" id="RHEA:53008"/>
        <dbReference type="Rhea" id="RHEA-COMP:19494"/>
        <dbReference type="ChEBI" id="CHEBI:33019"/>
        <dbReference type="ChEBI" id="CHEBI:128769"/>
        <dbReference type="ChEBI" id="CHEBI:136960"/>
        <dbReference type="ChEBI" id="CHEBI:175763"/>
        <dbReference type="EC" id="2.5.1.87"/>
    </reaction>
</comment>
<feature type="transmembrane region" description="Helical" evidence="13">
    <location>
        <begin position="9"/>
        <end position="27"/>
    </location>
</feature>
<comment type="caution">
    <text evidence="14">The sequence shown here is derived from an EMBL/GenBank/DDBJ whole genome shotgun (WGS) entry which is preliminary data.</text>
</comment>
<keyword evidence="9" id="KW-0460">Magnesium</keyword>
<keyword evidence="10 13" id="KW-1133">Transmembrane helix</keyword>
<comment type="pathway">
    <text evidence="3">Protein modification; protein glycosylation.</text>
</comment>
<comment type="similarity">
    <text evidence="4">Belongs to the UPP synthase family.</text>
</comment>
<evidence type="ECO:0000256" key="12">
    <source>
        <dbReference type="ARBA" id="ARBA00047353"/>
    </source>
</evidence>
<dbReference type="EC" id="2.5.1.87" evidence="5"/>
<name>A0ABD0LKZ9_9CAEN</name>
<dbReference type="AlphaFoldDB" id="A0ABD0LKZ9"/>
<dbReference type="Gene3D" id="3.40.1180.10">
    <property type="entry name" value="Decaprenyl diphosphate synthase-like"/>
    <property type="match status" value="1"/>
</dbReference>
<evidence type="ECO:0000256" key="7">
    <source>
        <dbReference type="ARBA" id="ARBA00022692"/>
    </source>
</evidence>
<evidence type="ECO:0000256" key="5">
    <source>
        <dbReference type="ARBA" id="ARBA00012596"/>
    </source>
</evidence>
<evidence type="ECO:0000256" key="4">
    <source>
        <dbReference type="ARBA" id="ARBA00005432"/>
    </source>
</evidence>
<comment type="subcellular location">
    <subcellularLocation>
        <location evidence="2">Endoplasmic reticulum membrane</location>
    </subcellularLocation>
</comment>
<keyword evidence="8" id="KW-0256">Endoplasmic reticulum</keyword>
<evidence type="ECO:0000313" key="15">
    <source>
        <dbReference type="Proteomes" id="UP001519460"/>
    </source>
</evidence>
<evidence type="ECO:0000256" key="11">
    <source>
        <dbReference type="ARBA" id="ARBA00023136"/>
    </source>
</evidence>
<feature type="non-terminal residue" evidence="14">
    <location>
        <position position="223"/>
    </location>
</feature>